<dbReference type="SMART" id="SM00382">
    <property type="entry name" value="AAA"/>
    <property type="match status" value="2"/>
</dbReference>
<dbReference type="Gene3D" id="3.40.50.300">
    <property type="entry name" value="P-loop containing nucleotide triphosphate hydrolases"/>
    <property type="match status" value="2"/>
</dbReference>
<reference evidence="14 15" key="1">
    <citation type="journal article" date="2018" name="BMC Genomics">
        <title>Genomic evidence for intraspecific hybridization in a clonal and extremely halotolerant yeast.</title>
        <authorList>
            <person name="Gostincar C."/>
            <person name="Stajich J.E."/>
            <person name="Zupancic J."/>
            <person name="Zalar P."/>
            <person name="Gunde-Cimerman N."/>
        </authorList>
    </citation>
    <scope>NUCLEOTIDE SEQUENCE [LARGE SCALE GENOMIC DNA]</scope>
    <source>
        <strain evidence="14 15">EXF-6656</strain>
    </source>
</reference>
<dbReference type="PROSITE" id="PS50893">
    <property type="entry name" value="ABC_TRANSPORTER_2"/>
    <property type="match status" value="2"/>
</dbReference>
<dbReference type="InterPro" id="IPR036640">
    <property type="entry name" value="ABC1_TM_sf"/>
</dbReference>
<dbReference type="GO" id="GO:0005524">
    <property type="term" value="F:ATP binding"/>
    <property type="evidence" value="ECO:0007669"/>
    <property type="project" value="UniProtKB-KW"/>
</dbReference>
<dbReference type="Proteomes" id="UP000281245">
    <property type="component" value="Unassembled WGS sequence"/>
</dbReference>
<comment type="caution">
    <text evidence="14">The sequence shown here is derived from an EMBL/GenBank/DDBJ whole genome shotgun (WGS) entry which is preliminary data.</text>
</comment>
<feature type="transmembrane region" description="Helical" evidence="11">
    <location>
        <begin position="905"/>
        <end position="926"/>
    </location>
</feature>
<feature type="transmembrane region" description="Helical" evidence="11">
    <location>
        <begin position="224"/>
        <end position="243"/>
    </location>
</feature>
<gene>
    <name evidence="14" type="ORF">D0869_00992</name>
</gene>
<feature type="domain" description="ABC transmembrane type-1" evidence="13">
    <location>
        <begin position="100"/>
        <end position="391"/>
    </location>
</feature>
<evidence type="ECO:0000313" key="15">
    <source>
        <dbReference type="Proteomes" id="UP000281245"/>
    </source>
</evidence>
<feature type="region of interest" description="Disordered" evidence="10">
    <location>
        <begin position="691"/>
        <end position="735"/>
    </location>
</feature>
<keyword evidence="3" id="KW-0813">Transport</keyword>
<dbReference type="OrthoDB" id="6500128at2759"/>
<keyword evidence="5" id="KW-0677">Repeat</keyword>
<dbReference type="InterPro" id="IPR011527">
    <property type="entry name" value="ABC1_TM_dom"/>
</dbReference>
<protein>
    <recommendedName>
        <fullName evidence="16">P-loop containing nucleoside triphosphate hydrolase protein</fullName>
    </recommendedName>
</protein>
<keyword evidence="6" id="KW-0547">Nucleotide-binding</keyword>
<comment type="similarity">
    <text evidence="2">Belongs to the ABC transporter superfamily. ABCB family. Multidrug resistance exporter (TC 3.A.1.201) subfamily.</text>
</comment>
<feature type="region of interest" description="Disordered" evidence="10">
    <location>
        <begin position="27"/>
        <end position="58"/>
    </location>
</feature>
<evidence type="ECO:0000256" key="6">
    <source>
        <dbReference type="ARBA" id="ARBA00022741"/>
    </source>
</evidence>
<dbReference type="GO" id="GO:0016887">
    <property type="term" value="F:ATP hydrolysis activity"/>
    <property type="evidence" value="ECO:0007669"/>
    <property type="project" value="InterPro"/>
</dbReference>
<feature type="transmembrane region" description="Helical" evidence="11">
    <location>
        <begin position="362"/>
        <end position="383"/>
    </location>
</feature>
<dbReference type="SUPFAM" id="SSF90123">
    <property type="entry name" value="ABC transporter transmembrane region"/>
    <property type="match status" value="2"/>
</dbReference>
<dbReference type="Gene3D" id="1.20.1560.10">
    <property type="entry name" value="ABC transporter type 1, transmembrane domain"/>
    <property type="match status" value="1"/>
</dbReference>
<dbReference type="GO" id="GO:0005743">
    <property type="term" value="C:mitochondrial inner membrane"/>
    <property type="evidence" value="ECO:0007669"/>
    <property type="project" value="TreeGrafter"/>
</dbReference>
<organism evidence="14 15">
    <name type="scientific">Hortaea werneckii</name>
    <name type="common">Black yeast</name>
    <name type="synonym">Cladosporium werneckii</name>
    <dbReference type="NCBI Taxonomy" id="91943"/>
    <lineage>
        <taxon>Eukaryota</taxon>
        <taxon>Fungi</taxon>
        <taxon>Dikarya</taxon>
        <taxon>Ascomycota</taxon>
        <taxon>Pezizomycotina</taxon>
        <taxon>Dothideomycetes</taxon>
        <taxon>Dothideomycetidae</taxon>
        <taxon>Mycosphaerellales</taxon>
        <taxon>Teratosphaeriaceae</taxon>
        <taxon>Hortaea</taxon>
    </lineage>
</organism>
<evidence type="ECO:0000256" key="1">
    <source>
        <dbReference type="ARBA" id="ARBA00004141"/>
    </source>
</evidence>
<sequence>MSLSSHSDCIPTFLFIFNTDMAFLKKAKKKDDTEKEDPEKQPGSDSDSGSEPTQDEFTKAGLSETQAQILKDQTGYPNEAKATMFSAYRYASPAESVLVAISSICSIAAGVIMPLMIIVFGQLVGDLSNGSSATLGSAAGANIASNQRILYLIYLAIASFGLEWIATAGWQHTGRRIARKVREEYLLALLKQNIGFFDNFGAGKMTSHITSDMNAIQEAISEKVGMTLSTTATVVGAFIVGFIQYWALALILSSSLLAILLLMGLVSVPLQKSGKKAGEGSSEAATVAEEAFSAIKTVLALNMQERMKDRYDGPTSVSEKWSGKAKTYTGMMLAIMMWIVNLMYGLAFWQGSRFQDSGNVDIAAIIITLLAIMTGSFSVAMIAPNFQAFNAGTTAAATIFRSIDRPSPIDSSVTGGLDASNIRGEIDFKNVRHVYPSRVTTNALTNYSLHIPAGKSTALVGPSGGGKSTVVGLLQRFYNTVEGSVTIDGVPISEYNLGSLRRQISVVSQEPVLFSMSVRDNIAFGLSDVQRKDYSEEQVTDAVVKAAKQAYAHDFVLRLPNSYKADVGERGVLLSGGQRQRIAIARALVSDPKILLFDEATSALDTESERYVQAAISEASRHRTTIMIAHRLSTIRDADIIAVVLGGQVCEQGTHSELLARGGTYKKLVDAQALSKDEGEAQPDDVVDEAEMAEMETESRSASLTKTRSKGSGLRRASTTRSGADLEKGDSPTEEEEPAKKYSWWDVIKFLYKYNKEEKWILLFGCALSVISGAVQPVGAVLFAKSIFAIVAPQIIGLPINFWAGMYLLVGFVALFSLIGRGYAFGIASAKLTSRLRTTIFRFALRQEAEWFDTPSHSAGALTSLLSTEPDNAAGLSGATLGTLIDGAVCLFGGMILALAIGWKLALVCISVVPVILVSGFVRVALLARFQVMAKKTFEESAASASEYIAGIRTVAALSKEMTVWHSYRDQLVEAERKSMKWVILSSFFFAISQASQFLIFALVFWYGGRLIGSGEYGPQQFFICLAAVIFGAQSAANFFGFGPDITKTKIASERLIGLLSDDSTDESILEKKVSDEKLQGHIQLKNVHFSYPGRPAVVLDGMDLDIPAGSFVALVGHSGCGKSTVISLASRLYHPTSGSIMMDGTNLEDMDTQTLRTQLSVVAQEPVLFSGTIRENLLMGLPLNEEVSEERITRACRDANIESLISSLPEGYNTALGNKGVQLSGGQRQRIAIARTLLRNPKVLLLDEATSALDSESEHLVQEALDKASEGRTTISVAHRLSTIQKADKIFVVQAGKVVESGTHSELLQKKGMYSQFVKEQDLGSK</sequence>
<proteinExistence type="inferred from homology"/>
<evidence type="ECO:0000259" key="13">
    <source>
        <dbReference type="PROSITE" id="PS50929"/>
    </source>
</evidence>
<keyword evidence="7" id="KW-0067">ATP-binding</keyword>
<dbReference type="InterPro" id="IPR003593">
    <property type="entry name" value="AAA+_ATPase"/>
</dbReference>
<evidence type="ECO:0000256" key="11">
    <source>
        <dbReference type="SAM" id="Phobius"/>
    </source>
</evidence>
<dbReference type="GO" id="GO:0090374">
    <property type="term" value="P:oligopeptide export from mitochondrion"/>
    <property type="evidence" value="ECO:0007669"/>
    <property type="project" value="TreeGrafter"/>
</dbReference>
<dbReference type="GO" id="GO:0015421">
    <property type="term" value="F:ABC-type oligopeptide transporter activity"/>
    <property type="evidence" value="ECO:0007669"/>
    <property type="project" value="TreeGrafter"/>
</dbReference>
<dbReference type="FunFam" id="3.40.50.300:FF:000251">
    <property type="entry name" value="ABC transporter B family member 19"/>
    <property type="match status" value="1"/>
</dbReference>
<dbReference type="PANTHER" id="PTHR43394:SF11">
    <property type="entry name" value="ATP-BINDING CASSETTE TRANSPORTER"/>
    <property type="match status" value="1"/>
</dbReference>
<evidence type="ECO:0000256" key="9">
    <source>
        <dbReference type="ARBA" id="ARBA00023136"/>
    </source>
</evidence>
<dbReference type="FunFam" id="3.40.50.300:FF:000205">
    <property type="entry name" value="ABC transporter B family member 4"/>
    <property type="match status" value="1"/>
</dbReference>
<feature type="compositionally biased region" description="Basic and acidic residues" evidence="10">
    <location>
        <begin position="29"/>
        <end position="42"/>
    </location>
</feature>
<evidence type="ECO:0000313" key="14">
    <source>
        <dbReference type="EMBL" id="RMX89283.1"/>
    </source>
</evidence>
<feature type="transmembrane region" description="Helical" evidence="11">
    <location>
        <begin position="760"/>
        <end position="784"/>
    </location>
</feature>
<feature type="transmembrane region" description="Helical" evidence="11">
    <location>
        <begin position="804"/>
        <end position="828"/>
    </location>
</feature>
<dbReference type="PROSITE" id="PS50929">
    <property type="entry name" value="ABC_TM1F"/>
    <property type="match status" value="2"/>
</dbReference>
<dbReference type="Pfam" id="PF00664">
    <property type="entry name" value="ABC_membrane"/>
    <property type="match status" value="2"/>
</dbReference>
<keyword evidence="9 11" id="KW-0472">Membrane</keyword>
<dbReference type="CDD" id="cd18577">
    <property type="entry name" value="ABC_6TM_Pgp_ABCB1_D1_like"/>
    <property type="match status" value="1"/>
</dbReference>
<dbReference type="PROSITE" id="PS00211">
    <property type="entry name" value="ABC_TRANSPORTER_1"/>
    <property type="match status" value="2"/>
</dbReference>
<feature type="domain" description="ABC transporter" evidence="12">
    <location>
        <begin position="426"/>
        <end position="671"/>
    </location>
</feature>
<dbReference type="InterPro" id="IPR017871">
    <property type="entry name" value="ABC_transporter-like_CS"/>
</dbReference>
<name>A0A3M6XEM2_HORWE</name>
<dbReference type="InterPro" id="IPR027417">
    <property type="entry name" value="P-loop_NTPase"/>
</dbReference>
<dbReference type="EMBL" id="QWIJ01000035">
    <property type="protein sequence ID" value="RMX89283.1"/>
    <property type="molecule type" value="Genomic_DNA"/>
</dbReference>
<feature type="transmembrane region" description="Helical" evidence="11">
    <location>
        <begin position="328"/>
        <end position="350"/>
    </location>
</feature>
<feature type="transmembrane region" description="Helical" evidence="11">
    <location>
        <begin position="982"/>
        <end position="1008"/>
    </location>
</feature>
<accession>A0A3M6XEM2</accession>
<dbReference type="Pfam" id="PF00005">
    <property type="entry name" value="ABC_tran"/>
    <property type="match status" value="2"/>
</dbReference>
<evidence type="ECO:0000256" key="7">
    <source>
        <dbReference type="ARBA" id="ARBA00022840"/>
    </source>
</evidence>
<feature type="domain" description="ABC transporter" evidence="12">
    <location>
        <begin position="1083"/>
        <end position="1321"/>
    </location>
</feature>
<dbReference type="CDD" id="cd03249">
    <property type="entry name" value="ABC_MTABC3_MDL1_MDL2"/>
    <property type="match status" value="2"/>
</dbReference>
<dbReference type="PANTHER" id="PTHR43394">
    <property type="entry name" value="ATP-DEPENDENT PERMEASE MDL1, MITOCHONDRIAL"/>
    <property type="match status" value="1"/>
</dbReference>
<evidence type="ECO:0000259" key="12">
    <source>
        <dbReference type="PROSITE" id="PS50893"/>
    </source>
</evidence>
<evidence type="ECO:0000256" key="3">
    <source>
        <dbReference type="ARBA" id="ARBA00022448"/>
    </source>
</evidence>
<evidence type="ECO:0000256" key="2">
    <source>
        <dbReference type="ARBA" id="ARBA00007577"/>
    </source>
</evidence>
<evidence type="ECO:0000256" key="10">
    <source>
        <dbReference type="SAM" id="MobiDB-lite"/>
    </source>
</evidence>
<keyword evidence="4 11" id="KW-0812">Transmembrane</keyword>
<evidence type="ECO:0000256" key="4">
    <source>
        <dbReference type="ARBA" id="ARBA00022692"/>
    </source>
</evidence>
<dbReference type="CDD" id="cd18578">
    <property type="entry name" value="ABC_6TM_Pgp_ABCB1_D2_like"/>
    <property type="match status" value="1"/>
</dbReference>
<evidence type="ECO:0008006" key="16">
    <source>
        <dbReference type="Google" id="ProtNLM"/>
    </source>
</evidence>
<feature type="compositionally biased region" description="Polar residues" evidence="10">
    <location>
        <begin position="43"/>
        <end position="52"/>
    </location>
</feature>
<feature type="transmembrane region" description="Helical" evidence="11">
    <location>
        <begin position="97"/>
        <end position="120"/>
    </location>
</feature>
<feature type="transmembrane region" description="Helical" evidence="11">
    <location>
        <begin position="149"/>
        <end position="170"/>
    </location>
</feature>
<feature type="domain" description="ABC transmembrane type-1" evidence="13">
    <location>
        <begin position="763"/>
        <end position="1048"/>
    </location>
</feature>
<evidence type="ECO:0000256" key="5">
    <source>
        <dbReference type="ARBA" id="ARBA00022737"/>
    </source>
</evidence>
<feature type="transmembrane region" description="Helical" evidence="11">
    <location>
        <begin position="1020"/>
        <end position="1040"/>
    </location>
</feature>
<evidence type="ECO:0000256" key="8">
    <source>
        <dbReference type="ARBA" id="ARBA00022989"/>
    </source>
</evidence>
<dbReference type="InterPro" id="IPR003439">
    <property type="entry name" value="ABC_transporter-like_ATP-bd"/>
</dbReference>
<feature type="transmembrane region" description="Helical" evidence="11">
    <location>
        <begin position="873"/>
        <end position="899"/>
    </location>
</feature>
<dbReference type="SUPFAM" id="SSF52540">
    <property type="entry name" value="P-loop containing nucleoside triphosphate hydrolases"/>
    <property type="match status" value="2"/>
</dbReference>
<comment type="subcellular location">
    <subcellularLocation>
        <location evidence="1">Membrane</location>
        <topology evidence="1">Multi-pass membrane protein</topology>
    </subcellularLocation>
</comment>
<feature type="transmembrane region" description="Helical" evidence="11">
    <location>
        <begin position="249"/>
        <end position="268"/>
    </location>
</feature>
<keyword evidence="8 11" id="KW-1133">Transmembrane helix</keyword>
<dbReference type="InterPro" id="IPR039421">
    <property type="entry name" value="Type_1_exporter"/>
</dbReference>